<dbReference type="InterPro" id="IPR058647">
    <property type="entry name" value="BSH_CzcB-like"/>
</dbReference>
<feature type="domain" description="CusB-like beta-barrel" evidence="4">
    <location>
        <begin position="229"/>
        <end position="300"/>
    </location>
</feature>
<evidence type="ECO:0000256" key="1">
    <source>
        <dbReference type="ARBA" id="ARBA00009477"/>
    </source>
</evidence>
<reference evidence="6 7" key="1">
    <citation type="submission" date="2020-08" db="EMBL/GenBank/DDBJ databases">
        <title>Stenotrophomonas tumulicola JCM 30961.</title>
        <authorList>
            <person name="Deng Y."/>
        </authorList>
    </citation>
    <scope>NUCLEOTIDE SEQUENCE [LARGE SCALE GENOMIC DNA]</scope>
    <source>
        <strain evidence="6 7">JCM 30961</strain>
    </source>
</reference>
<dbReference type="Gene3D" id="1.10.287.470">
    <property type="entry name" value="Helix hairpin bin"/>
    <property type="match status" value="1"/>
</dbReference>
<keyword evidence="7" id="KW-1185">Reference proteome</keyword>
<evidence type="ECO:0000256" key="2">
    <source>
        <dbReference type="ARBA" id="ARBA00022448"/>
    </source>
</evidence>
<dbReference type="RefSeq" id="WP_182338165.1">
    <property type="nucleotide sequence ID" value="NZ_JACGXS010000001.1"/>
</dbReference>
<dbReference type="Proteomes" id="UP000547058">
    <property type="component" value="Unassembled WGS sequence"/>
</dbReference>
<comment type="caution">
    <text evidence="6">The sequence shown here is derived from an EMBL/GenBank/DDBJ whole genome shotgun (WGS) entry which is preliminary data.</text>
</comment>
<proteinExistence type="inferred from homology"/>
<evidence type="ECO:0000259" key="5">
    <source>
        <dbReference type="Pfam" id="PF25973"/>
    </source>
</evidence>
<organism evidence="6 7">
    <name type="scientific">Stenotrophomonas tumulicola</name>
    <dbReference type="NCBI Taxonomy" id="1685415"/>
    <lineage>
        <taxon>Bacteria</taxon>
        <taxon>Pseudomonadati</taxon>
        <taxon>Pseudomonadota</taxon>
        <taxon>Gammaproteobacteria</taxon>
        <taxon>Lysobacterales</taxon>
        <taxon>Lysobacteraceae</taxon>
        <taxon>Stenotrophomonas</taxon>
    </lineage>
</organism>
<protein>
    <submittedName>
        <fullName evidence="6">Efflux RND transporter periplasmic adaptor subunit</fullName>
    </submittedName>
</protein>
<evidence type="ECO:0000313" key="7">
    <source>
        <dbReference type="Proteomes" id="UP000547058"/>
    </source>
</evidence>
<dbReference type="InterPro" id="IPR006143">
    <property type="entry name" value="RND_pump_MFP"/>
</dbReference>
<keyword evidence="2" id="KW-0813">Transport</keyword>
<dbReference type="Pfam" id="PF25954">
    <property type="entry name" value="Beta-barrel_RND_2"/>
    <property type="match status" value="1"/>
</dbReference>
<feature type="signal peptide" evidence="3">
    <location>
        <begin position="1"/>
        <end position="23"/>
    </location>
</feature>
<sequence length="393" mass="41479">MMHAPAAGLPARLLSLIAVTLLAGGCTRDEGAAAVQAPTVEGNTIRFAADSPQLKVLRSEEVADGSATILQLPARVTWDDTRSSMLRSPLPGQIARIDAVPGQKIKAGQVLAWVASPEFGQVQAEGARGAAELRQARNELVRVRELHEAGVASGRELGEAESALAVSEAEHARLQALTRYFGNGRGIDQRMPLRSPINGVLVERRMSPGMAVSADAEAPLAVVSDPDRLWLIVDVPESLAGRLRAGMAVRVAPGQGEATEAVLGHVDDYVDSERHVVQARAELDNRARRFKAGQYVRASITVPMDGGVSLPEGAVLLLGREQMVFVDEGKGQFVRRSVQAEELGQGRLWIGQGMAAGTRVVVDGSLLLQQVLDQHVGGAEAGAGHATAGRTAP</sequence>
<dbReference type="NCBIfam" id="TIGR01730">
    <property type="entry name" value="RND_mfp"/>
    <property type="match status" value="1"/>
</dbReference>
<evidence type="ECO:0000313" key="6">
    <source>
        <dbReference type="EMBL" id="MBA8680984.1"/>
    </source>
</evidence>
<keyword evidence="3" id="KW-0732">Signal</keyword>
<dbReference type="EMBL" id="JACGXS010000001">
    <property type="protein sequence ID" value="MBA8680984.1"/>
    <property type="molecule type" value="Genomic_DNA"/>
</dbReference>
<name>A0A7W3FK51_9GAMM</name>
<dbReference type="SUPFAM" id="SSF111369">
    <property type="entry name" value="HlyD-like secretion proteins"/>
    <property type="match status" value="1"/>
</dbReference>
<dbReference type="InterPro" id="IPR058792">
    <property type="entry name" value="Beta-barrel_RND_2"/>
</dbReference>
<dbReference type="AlphaFoldDB" id="A0A7W3FK51"/>
<dbReference type="GO" id="GO:0022857">
    <property type="term" value="F:transmembrane transporter activity"/>
    <property type="evidence" value="ECO:0007669"/>
    <property type="project" value="InterPro"/>
</dbReference>
<dbReference type="Gene3D" id="2.40.420.20">
    <property type="match status" value="1"/>
</dbReference>
<feature type="domain" description="CzcB-like barrel-sandwich hybrid" evidence="5">
    <location>
        <begin position="88"/>
        <end position="218"/>
    </location>
</feature>
<dbReference type="GO" id="GO:0016020">
    <property type="term" value="C:membrane"/>
    <property type="evidence" value="ECO:0007669"/>
    <property type="project" value="InterPro"/>
</dbReference>
<gene>
    <name evidence="6" type="ORF">H4O11_04090</name>
</gene>
<evidence type="ECO:0000256" key="3">
    <source>
        <dbReference type="SAM" id="SignalP"/>
    </source>
</evidence>
<evidence type="ECO:0000259" key="4">
    <source>
        <dbReference type="Pfam" id="PF25954"/>
    </source>
</evidence>
<dbReference type="Pfam" id="PF25973">
    <property type="entry name" value="BSH_CzcB"/>
    <property type="match status" value="1"/>
</dbReference>
<dbReference type="PANTHER" id="PTHR30097">
    <property type="entry name" value="CATION EFFLUX SYSTEM PROTEIN CUSB"/>
    <property type="match status" value="1"/>
</dbReference>
<feature type="chain" id="PRO_5031248997" evidence="3">
    <location>
        <begin position="24"/>
        <end position="393"/>
    </location>
</feature>
<comment type="similarity">
    <text evidence="1">Belongs to the membrane fusion protein (MFP) (TC 8.A.1) family.</text>
</comment>
<dbReference type="InterPro" id="IPR051909">
    <property type="entry name" value="MFP_Cation_Efflux"/>
</dbReference>
<dbReference type="Gene3D" id="2.40.30.170">
    <property type="match status" value="1"/>
</dbReference>
<accession>A0A7W3FK51</accession>